<organism evidence="1">
    <name type="scientific">viral metagenome</name>
    <dbReference type="NCBI Taxonomy" id="1070528"/>
    <lineage>
        <taxon>unclassified sequences</taxon>
        <taxon>metagenomes</taxon>
        <taxon>organismal metagenomes</taxon>
    </lineage>
</organism>
<accession>A0A6C0JLM7</accession>
<evidence type="ECO:0000313" key="1">
    <source>
        <dbReference type="EMBL" id="QHU06562.1"/>
    </source>
</evidence>
<dbReference type="EMBL" id="MN740657">
    <property type="protein sequence ID" value="QHU06562.1"/>
    <property type="molecule type" value="Genomic_DNA"/>
</dbReference>
<proteinExistence type="predicted"/>
<protein>
    <submittedName>
        <fullName evidence="1">Uncharacterized protein</fullName>
    </submittedName>
</protein>
<sequence>MNTPGEVVEKVEHQIESAVKKVDDMASDALKDAVKRVPELANVVEVADEALAGSACSCGLFGWNLSVSKLHCSPAKPAVLSTEPPGK</sequence>
<reference evidence="1" key="1">
    <citation type="journal article" date="2020" name="Nature">
        <title>Giant virus diversity and host interactions through global metagenomics.</title>
        <authorList>
            <person name="Schulz F."/>
            <person name="Roux S."/>
            <person name="Paez-Espino D."/>
            <person name="Jungbluth S."/>
            <person name="Walsh D.A."/>
            <person name="Denef V.J."/>
            <person name="McMahon K.D."/>
            <person name="Konstantinidis K.T."/>
            <person name="Eloe-Fadrosh E.A."/>
            <person name="Kyrpides N.C."/>
            <person name="Woyke T."/>
        </authorList>
    </citation>
    <scope>NUCLEOTIDE SEQUENCE</scope>
    <source>
        <strain evidence="1">GVMAG-S-1035315-10</strain>
    </source>
</reference>
<name>A0A6C0JLM7_9ZZZZ</name>
<dbReference type="AlphaFoldDB" id="A0A6C0JLM7"/>